<protein>
    <recommendedName>
        <fullName evidence="4">Phage protein</fullName>
    </recommendedName>
</protein>
<dbReference type="Proteomes" id="UP001214629">
    <property type="component" value="Chromosome"/>
</dbReference>
<dbReference type="EMBL" id="CP096246">
    <property type="protein sequence ID" value="WFG96614.1"/>
    <property type="molecule type" value="Genomic_DNA"/>
</dbReference>
<keyword evidence="3" id="KW-1185">Reference proteome</keyword>
<keyword evidence="1" id="KW-0175">Coiled coil</keyword>
<sequence>MTNYLVRRKNNGWYYNEWNCKKLKEENEALKKELTELKEQQLFKVSAELVDEIEELAQLKNNSLYNKLPSKEEK</sequence>
<feature type="coiled-coil region" evidence="1">
    <location>
        <begin position="20"/>
        <end position="62"/>
    </location>
</feature>
<evidence type="ECO:0000256" key="1">
    <source>
        <dbReference type="SAM" id="Coils"/>
    </source>
</evidence>
<organism evidence="2 3">
    <name type="scientific">Spiroplasma citri</name>
    <dbReference type="NCBI Taxonomy" id="2133"/>
    <lineage>
        <taxon>Bacteria</taxon>
        <taxon>Bacillati</taxon>
        <taxon>Mycoplasmatota</taxon>
        <taxon>Mollicutes</taxon>
        <taxon>Entomoplasmatales</taxon>
        <taxon>Spiroplasmataceae</taxon>
        <taxon>Spiroplasma</taxon>
    </lineage>
</organism>
<name>A0AAX3SZB0_SPICI</name>
<dbReference type="RefSeq" id="WP_277938888.1">
    <property type="nucleotide sequence ID" value="NZ_CP096246.1"/>
</dbReference>
<accession>A0AAX3SZB0</accession>
<evidence type="ECO:0000313" key="2">
    <source>
        <dbReference type="EMBL" id="WFG96614.1"/>
    </source>
</evidence>
<reference evidence="2 3" key="1">
    <citation type="submission" date="2022-04" db="EMBL/GenBank/DDBJ databases">
        <title>Whole genome of Spiroplasma citri.</title>
        <authorList>
            <person name="Khanchezar A."/>
            <person name="Izadpanah K."/>
            <person name="Taghavi M."/>
            <person name="Ghorbani A."/>
            <person name="Beven L."/>
        </authorList>
    </citation>
    <scope>NUCLEOTIDE SEQUENCE [LARGE SCALE GENOMIC DNA]</scope>
    <source>
        <strain evidence="2 3">D4</strain>
    </source>
</reference>
<gene>
    <name evidence="2" type="ORF">M0C40_00940</name>
</gene>
<evidence type="ECO:0000313" key="3">
    <source>
        <dbReference type="Proteomes" id="UP001214629"/>
    </source>
</evidence>
<proteinExistence type="predicted"/>
<evidence type="ECO:0008006" key="4">
    <source>
        <dbReference type="Google" id="ProtNLM"/>
    </source>
</evidence>
<dbReference type="AlphaFoldDB" id="A0AAX3SZB0"/>